<dbReference type="Proteomes" id="UP000199288">
    <property type="component" value="Unassembled WGS sequence"/>
</dbReference>
<accession>A0A1H4D857</accession>
<reference evidence="5" key="1">
    <citation type="submission" date="2016-10" db="EMBL/GenBank/DDBJ databases">
        <authorList>
            <person name="Varghese N."/>
            <person name="Submissions S."/>
        </authorList>
    </citation>
    <scope>NUCLEOTIDE SEQUENCE [LARGE SCALE GENOMIC DNA]</scope>
    <source>
        <strain evidence="5">KPR-1</strain>
    </source>
</reference>
<keyword evidence="5" id="KW-1185">Reference proteome</keyword>
<dbReference type="GO" id="GO:0006777">
    <property type="term" value="P:Mo-molybdopterin cofactor biosynthetic process"/>
    <property type="evidence" value="ECO:0007669"/>
    <property type="project" value="UniProtKB-KW"/>
</dbReference>
<sequence length="180" mass="18439">MTETHVPEKLKAPVLGAVITVSDRCSRGEAEDRSGPLALARLAEFGVEVAHPVVVPDDIDYIRSALQEALDAGARVIVTTGGTGITPRDNTPEATEPFIALSLDGLAQQIRLAGLAATPLATLSRGLVGVSARGDRGALIVNAPGSTGGVEDALAIIGPLIGHILGQLSGRTHEVESADE</sequence>
<keyword evidence="2" id="KW-0501">Molybdenum cofactor biosynthesis</keyword>
<evidence type="ECO:0000256" key="1">
    <source>
        <dbReference type="ARBA" id="ARBA00005046"/>
    </source>
</evidence>
<dbReference type="PROSITE" id="PS01078">
    <property type="entry name" value="MOCF_BIOSYNTHESIS_1"/>
    <property type="match status" value="1"/>
</dbReference>
<dbReference type="SUPFAM" id="SSF53218">
    <property type="entry name" value="Molybdenum cofactor biosynthesis proteins"/>
    <property type="match status" value="1"/>
</dbReference>
<dbReference type="Pfam" id="PF00994">
    <property type="entry name" value="MoCF_biosynth"/>
    <property type="match status" value="1"/>
</dbReference>
<evidence type="ECO:0000256" key="2">
    <source>
        <dbReference type="ARBA" id="ARBA00023150"/>
    </source>
</evidence>
<dbReference type="EMBL" id="FNQV01000015">
    <property type="protein sequence ID" value="SEA68758.1"/>
    <property type="molecule type" value="Genomic_DNA"/>
</dbReference>
<comment type="pathway">
    <text evidence="1">Cofactor biosynthesis; molybdopterin biosynthesis.</text>
</comment>
<proteinExistence type="predicted"/>
<organism evidence="4 5">
    <name type="scientific">Bowdeniella nasicola</name>
    <dbReference type="NCBI Taxonomy" id="208480"/>
    <lineage>
        <taxon>Bacteria</taxon>
        <taxon>Bacillati</taxon>
        <taxon>Actinomycetota</taxon>
        <taxon>Actinomycetes</taxon>
        <taxon>Actinomycetales</taxon>
        <taxon>Actinomycetaceae</taxon>
        <taxon>Bowdeniella</taxon>
    </lineage>
</organism>
<dbReference type="InterPro" id="IPR051920">
    <property type="entry name" value="MPT_Adenylyltrnsfr/MoaC-Rel"/>
</dbReference>
<evidence type="ECO:0000313" key="5">
    <source>
        <dbReference type="Proteomes" id="UP000199288"/>
    </source>
</evidence>
<dbReference type="Gene3D" id="3.40.980.10">
    <property type="entry name" value="MoaB/Mog-like domain"/>
    <property type="match status" value="1"/>
</dbReference>
<dbReference type="InterPro" id="IPR001453">
    <property type="entry name" value="MoaB/Mog_dom"/>
</dbReference>
<dbReference type="PANTHER" id="PTHR43764">
    <property type="entry name" value="MOLYBDENUM COFACTOR BIOSYNTHESIS"/>
    <property type="match status" value="1"/>
</dbReference>
<dbReference type="CDD" id="cd00886">
    <property type="entry name" value="MogA_MoaB"/>
    <property type="match status" value="1"/>
</dbReference>
<dbReference type="SMART" id="SM00852">
    <property type="entry name" value="MoCF_biosynth"/>
    <property type="match status" value="1"/>
</dbReference>
<dbReference type="AlphaFoldDB" id="A0A1H4D857"/>
<dbReference type="RefSeq" id="WP_092565800.1">
    <property type="nucleotide sequence ID" value="NZ_FNQV01000015.1"/>
</dbReference>
<name>A0A1H4D857_9ACTO</name>
<dbReference type="NCBIfam" id="TIGR00177">
    <property type="entry name" value="molyb_syn"/>
    <property type="match status" value="1"/>
</dbReference>
<feature type="domain" description="MoaB/Mog" evidence="3">
    <location>
        <begin position="17"/>
        <end position="164"/>
    </location>
</feature>
<dbReference type="OrthoDB" id="9794429at2"/>
<evidence type="ECO:0000313" key="4">
    <source>
        <dbReference type="EMBL" id="SEA68758.1"/>
    </source>
</evidence>
<protein>
    <submittedName>
        <fullName evidence="4">Molybdenum cofactor synthesis domain-containing protein</fullName>
    </submittedName>
</protein>
<dbReference type="UniPathway" id="UPA00344"/>
<dbReference type="InterPro" id="IPR008284">
    <property type="entry name" value="MoCF_biosynth_CS"/>
</dbReference>
<dbReference type="PANTHER" id="PTHR43764:SF1">
    <property type="entry name" value="MOLYBDOPTERIN MOLYBDOTRANSFERASE"/>
    <property type="match status" value="1"/>
</dbReference>
<gene>
    <name evidence="4" type="ORF">SAMN02910418_02175</name>
</gene>
<dbReference type="InterPro" id="IPR036425">
    <property type="entry name" value="MoaB/Mog-like_dom_sf"/>
</dbReference>
<evidence type="ECO:0000259" key="3">
    <source>
        <dbReference type="SMART" id="SM00852"/>
    </source>
</evidence>